<dbReference type="Proteomes" id="UP000038040">
    <property type="component" value="Unplaced"/>
</dbReference>
<feature type="domain" description="Pex N-terminal" evidence="18">
    <location>
        <begin position="18"/>
        <end position="188"/>
    </location>
</feature>
<evidence type="ECO:0000256" key="14">
    <source>
        <dbReference type="ARBA" id="ARBA00023140"/>
    </source>
</evidence>
<keyword evidence="4" id="KW-0813">Transport</keyword>
<evidence type="ECO:0000256" key="9">
    <source>
        <dbReference type="ARBA" id="ARBA00022786"/>
    </source>
</evidence>
<comment type="catalytic activity">
    <reaction evidence="16">
        <text>[E2 ubiquitin-conjugating enzyme]-S-ubiquitinyl-L-cysteine + [acceptor protein]-L-cysteine = [E2 ubiquitin-conjugating enzyme]-L-cysteine + [acceptor protein]-S-ubiquitinyl-L-cysteine.</text>
        <dbReference type="EC" id="2.3.2.36"/>
    </reaction>
</comment>
<evidence type="ECO:0000256" key="17">
    <source>
        <dbReference type="ARBA" id="ARBA00034523"/>
    </source>
</evidence>
<dbReference type="STRING" id="318479.A0A0N4UPZ8"/>
<dbReference type="OrthoDB" id="1701437at2759"/>
<keyword evidence="10" id="KW-0862">Zinc</keyword>
<accession>A0A0N4UPZ8</accession>
<evidence type="ECO:0000313" key="19">
    <source>
        <dbReference type="EMBL" id="VDN53614.1"/>
    </source>
</evidence>
<dbReference type="PANTHER" id="PTHR48178">
    <property type="entry name" value="PEROXISOME BIOGENESIS FACTOR 2"/>
    <property type="match status" value="1"/>
</dbReference>
<evidence type="ECO:0000256" key="13">
    <source>
        <dbReference type="ARBA" id="ARBA00023136"/>
    </source>
</evidence>
<dbReference type="GO" id="GO:0061630">
    <property type="term" value="F:ubiquitin protein ligase activity"/>
    <property type="evidence" value="ECO:0007669"/>
    <property type="project" value="UniProtKB-EC"/>
</dbReference>
<name>A0A0N4UPZ8_DRAME</name>
<dbReference type="EC" id="2.3.2.36" evidence="17"/>
<evidence type="ECO:0000256" key="1">
    <source>
        <dbReference type="ARBA" id="ARBA00004585"/>
    </source>
</evidence>
<keyword evidence="14" id="KW-0576">Peroxisome</keyword>
<comment type="similarity">
    <text evidence="3">Belongs to the pex2/pex10/pex12 family.</text>
</comment>
<proteinExistence type="inferred from homology"/>
<dbReference type="Pfam" id="PF04757">
    <property type="entry name" value="Pex2_Pex12"/>
    <property type="match status" value="1"/>
</dbReference>
<evidence type="ECO:0000256" key="4">
    <source>
        <dbReference type="ARBA" id="ARBA00022448"/>
    </source>
</evidence>
<keyword evidence="21" id="KW-1185">Reference proteome</keyword>
<evidence type="ECO:0000313" key="20">
    <source>
        <dbReference type="Proteomes" id="UP000038040"/>
    </source>
</evidence>
<dbReference type="PANTHER" id="PTHR48178:SF1">
    <property type="entry name" value="PEROXISOME BIOGENESIS FACTOR 2"/>
    <property type="match status" value="1"/>
</dbReference>
<dbReference type="GO" id="GO:0008270">
    <property type="term" value="F:zinc ion binding"/>
    <property type="evidence" value="ECO:0007669"/>
    <property type="project" value="UniProtKB-KW"/>
</dbReference>
<evidence type="ECO:0000256" key="2">
    <source>
        <dbReference type="ARBA" id="ARBA00004906"/>
    </source>
</evidence>
<sequence>MVLFALRNPQIDAQVLDERLRQSLFNYVDQAIVELPSDVAALFHRFRAELKLMTEVLLWLARLSKGLSYGQAMVGIRYENYSKRVAVIHFLLTVFPSYLSSRAQNFVQNVVILKFFARIEAICRLVALLFHFYFIRYGGVRTMAERILQLCTIYEKPPVLGTVNYSALNRDFLWLLCRDVITFFLPIIDRLGRILQFRFFNNFFIQTVSDGIICSHCKRKAILPVRDNICGHINCYYCYQVITSCTMCGTNLNKNNFRFLQNESNSRIDASDAAII</sequence>
<keyword evidence="5" id="KW-0808">Transferase</keyword>
<evidence type="ECO:0000256" key="6">
    <source>
        <dbReference type="ARBA" id="ARBA00022692"/>
    </source>
</evidence>
<keyword evidence="9" id="KW-0833">Ubl conjugation pathway</keyword>
<evidence type="ECO:0000256" key="15">
    <source>
        <dbReference type="ARBA" id="ARBA00032511"/>
    </source>
</evidence>
<evidence type="ECO:0000256" key="8">
    <source>
        <dbReference type="ARBA" id="ARBA00022771"/>
    </source>
</evidence>
<evidence type="ECO:0000256" key="11">
    <source>
        <dbReference type="ARBA" id="ARBA00022927"/>
    </source>
</evidence>
<dbReference type="GO" id="GO:0005778">
    <property type="term" value="C:peroxisomal membrane"/>
    <property type="evidence" value="ECO:0007669"/>
    <property type="project" value="UniProtKB-SubCell"/>
</dbReference>
<reference evidence="19 21" key="2">
    <citation type="submission" date="2018-11" db="EMBL/GenBank/DDBJ databases">
        <authorList>
            <consortium name="Pathogen Informatics"/>
        </authorList>
    </citation>
    <scope>NUCLEOTIDE SEQUENCE [LARGE SCALE GENOMIC DNA]</scope>
</reference>
<organism evidence="20 22">
    <name type="scientific">Dracunculus medinensis</name>
    <name type="common">Guinea worm</name>
    <dbReference type="NCBI Taxonomy" id="318479"/>
    <lineage>
        <taxon>Eukaryota</taxon>
        <taxon>Metazoa</taxon>
        <taxon>Ecdysozoa</taxon>
        <taxon>Nematoda</taxon>
        <taxon>Chromadorea</taxon>
        <taxon>Rhabditida</taxon>
        <taxon>Spirurina</taxon>
        <taxon>Dracunculoidea</taxon>
        <taxon>Dracunculidae</taxon>
        <taxon>Dracunculus</taxon>
    </lineage>
</organism>
<keyword evidence="11" id="KW-0653">Protein transport</keyword>
<reference evidence="22" key="1">
    <citation type="submission" date="2017-02" db="UniProtKB">
        <authorList>
            <consortium name="WormBaseParasite"/>
        </authorList>
    </citation>
    <scope>IDENTIFICATION</scope>
</reference>
<evidence type="ECO:0000256" key="3">
    <source>
        <dbReference type="ARBA" id="ARBA00008704"/>
    </source>
</evidence>
<dbReference type="InterPro" id="IPR025654">
    <property type="entry name" value="PEX2/10"/>
</dbReference>
<evidence type="ECO:0000259" key="18">
    <source>
        <dbReference type="Pfam" id="PF04757"/>
    </source>
</evidence>
<gene>
    <name evidence="19" type="ORF">DME_LOCUS3587</name>
</gene>
<dbReference type="AlphaFoldDB" id="A0A0N4UPZ8"/>
<evidence type="ECO:0000256" key="5">
    <source>
        <dbReference type="ARBA" id="ARBA00022679"/>
    </source>
</evidence>
<dbReference type="InterPro" id="IPR006845">
    <property type="entry name" value="Pex_N"/>
</dbReference>
<dbReference type="WBParaSite" id="DME_0001006001-mRNA-1">
    <property type="protein sequence ID" value="DME_0001006001-mRNA-1"/>
    <property type="gene ID" value="DME_0001006001"/>
</dbReference>
<keyword evidence="12" id="KW-1133">Transmembrane helix</keyword>
<evidence type="ECO:0000256" key="12">
    <source>
        <dbReference type="ARBA" id="ARBA00022989"/>
    </source>
</evidence>
<dbReference type="EMBL" id="UYYG01000153">
    <property type="protein sequence ID" value="VDN53614.1"/>
    <property type="molecule type" value="Genomic_DNA"/>
</dbReference>
<keyword evidence="8" id="KW-0863">Zinc-finger</keyword>
<evidence type="ECO:0000313" key="21">
    <source>
        <dbReference type="Proteomes" id="UP000274756"/>
    </source>
</evidence>
<keyword evidence="13" id="KW-0472">Membrane</keyword>
<evidence type="ECO:0000256" key="7">
    <source>
        <dbReference type="ARBA" id="ARBA00022723"/>
    </source>
</evidence>
<evidence type="ECO:0000313" key="22">
    <source>
        <dbReference type="WBParaSite" id="DME_0001006001-mRNA-1"/>
    </source>
</evidence>
<comment type="pathway">
    <text evidence="2">Protein modification; protein ubiquitination.</text>
</comment>
<dbReference type="GO" id="GO:0016558">
    <property type="term" value="P:protein import into peroxisome matrix"/>
    <property type="evidence" value="ECO:0007669"/>
    <property type="project" value="InterPro"/>
</dbReference>
<protein>
    <recommendedName>
        <fullName evidence="17">RING-type E3 ubiquitin transferase (cysteine targeting)</fullName>
        <ecNumber evidence="17">2.3.2.36</ecNumber>
    </recommendedName>
    <alternativeName>
        <fullName evidence="15">Peroxin-2</fullName>
    </alternativeName>
</protein>
<keyword evidence="7" id="KW-0479">Metal-binding</keyword>
<comment type="subcellular location">
    <subcellularLocation>
        <location evidence="1">Peroxisome membrane</location>
        <topology evidence="1">Multi-pass membrane protein</topology>
    </subcellularLocation>
</comment>
<evidence type="ECO:0000256" key="16">
    <source>
        <dbReference type="ARBA" id="ARBA00034438"/>
    </source>
</evidence>
<dbReference type="Proteomes" id="UP000274756">
    <property type="component" value="Unassembled WGS sequence"/>
</dbReference>
<evidence type="ECO:0000256" key="10">
    <source>
        <dbReference type="ARBA" id="ARBA00022833"/>
    </source>
</evidence>
<keyword evidence="6" id="KW-0812">Transmembrane</keyword>